<organism evidence="2 3">
    <name type="scientific">Sphingobacterium multivorum</name>
    <dbReference type="NCBI Taxonomy" id="28454"/>
    <lineage>
        <taxon>Bacteria</taxon>
        <taxon>Pseudomonadati</taxon>
        <taxon>Bacteroidota</taxon>
        <taxon>Sphingobacteriia</taxon>
        <taxon>Sphingobacteriales</taxon>
        <taxon>Sphingobacteriaceae</taxon>
        <taxon>Sphingobacterium</taxon>
    </lineage>
</organism>
<dbReference type="PROSITE" id="PS50943">
    <property type="entry name" value="HTH_CROC1"/>
    <property type="match status" value="1"/>
</dbReference>
<dbReference type="Pfam" id="PF13443">
    <property type="entry name" value="HTH_26"/>
    <property type="match status" value="1"/>
</dbReference>
<evidence type="ECO:0000313" key="3">
    <source>
        <dbReference type="Proteomes" id="UP000432350"/>
    </source>
</evidence>
<dbReference type="SMART" id="SM00530">
    <property type="entry name" value="HTH_XRE"/>
    <property type="match status" value="1"/>
</dbReference>
<evidence type="ECO:0000259" key="1">
    <source>
        <dbReference type="PROSITE" id="PS50943"/>
    </source>
</evidence>
<feature type="domain" description="HTH cro/C1-type" evidence="1">
    <location>
        <begin position="16"/>
        <end position="69"/>
    </location>
</feature>
<sequence length="162" mass="18701">MTDEDKALLETIGLRFRAKRNDLYYSLRDLSHLTGISTGTLNGIEKGKDLTLTNFLTLCRSLEIQPTVFFQHDIVFNSPYSLPPDAQERITLSKKLDDLVYHSDFFHAARRVSEVLVQLGIDKSQSNKFSVYLTNYCEEGALVYQQHGNYKTYRKKKVNKKD</sequence>
<dbReference type="SUPFAM" id="SSF47413">
    <property type="entry name" value="lambda repressor-like DNA-binding domains"/>
    <property type="match status" value="1"/>
</dbReference>
<dbReference type="Proteomes" id="UP000432350">
    <property type="component" value="Unassembled WGS sequence"/>
</dbReference>
<protein>
    <recommendedName>
        <fullName evidence="1">HTH cro/C1-type domain-containing protein</fullName>
    </recommendedName>
</protein>
<dbReference type="EMBL" id="CABWMV010000006">
    <property type="protein sequence ID" value="VXC51655.1"/>
    <property type="molecule type" value="Genomic_DNA"/>
</dbReference>
<proteinExistence type="predicted"/>
<dbReference type="CDD" id="cd00093">
    <property type="entry name" value="HTH_XRE"/>
    <property type="match status" value="1"/>
</dbReference>
<dbReference type="RefSeq" id="WP_070565806.1">
    <property type="nucleotide sequence ID" value="NZ_CP068086.1"/>
</dbReference>
<reference evidence="2 3" key="1">
    <citation type="submission" date="2019-10" db="EMBL/GenBank/DDBJ databases">
        <authorList>
            <person name="Karimi E."/>
        </authorList>
    </citation>
    <scope>NUCLEOTIDE SEQUENCE [LARGE SCALE GENOMIC DNA]</scope>
    <source>
        <strain evidence="2">Sphingobacterium sp. 8BC</strain>
    </source>
</reference>
<accession>A0A653Z9H2</accession>
<dbReference type="GO" id="GO:0003677">
    <property type="term" value="F:DNA binding"/>
    <property type="evidence" value="ECO:0007669"/>
    <property type="project" value="InterPro"/>
</dbReference>
<dbReference type="Gene3D" id="1.10.260.40">
    <property type="entry name" value="lambda repressor-like DNA-binding domains"/>
    <property type="match status" value="1"/>
</dbReference>
<name>A0A653Z9H2_SPHMU</name>
<dbReference type="InterPro" id="IPR001387">
    <property type="entry name" value="Cro/C1-type_HTH"/>
</dbReference>
<evidence type="ECO:0000313" key="2">
    <source>
        <dbReference type="EMBL" id="VXC51655.1"/>
    </source>
</evidence>
<dbReference type="AlphaFoldDB" id="A0A653Z9H2"/>
<gene>
    <name evidence="2" type="ORF">SPHINGO8BC_140087</name>
</gene>
<dbReference type="InterPro" id="IPR010982">
    <property type="entry name" value="Lambda_DNA-bd_dom_sf"/>
</dbReference>